<dbReference type="PANTHER" id="PTHR30055">
    <property type="entry name" value="HTH-TYPE TRANSCRIPTIONAL REGULATOR RUTR"/>
    <property type="match status" value="1"/>
</dbReference>
<dbReference type="InterPro" id="IPR001647">
    <property type="entry name" value="HTH_TetR"/>
</dbReference>
<name>A0A7W9UJL9_9NOCA</name>
<dbReference type="GO" id="GO:0003700">
    <property type="term" value="F:DNA-binding transcription factor activity"/>
    <property type="evidence" value="ECO:0007669"/>
    <property type="project" value="TreeGrafter"/>
</dbReference>
<evidence type="ECO:0000313" key="6">
    <source>
        <dbReference type="EMBL" id="MBB5915422.1"/>
    </source>
</evidence>
<feature type="domain" description="HTH tetR-type" evidence="5">
    <location>
        <begin position="12"/>
        <end position="72"/>
    </location>
</feature>
<dbReference type="InterPro" id="IPR009057">
    <property type="entry name" value="Homeodomain-like_sf"/>
</dbReference>
<sequence length="198" mass="22270">MASPRRIGAPDAKNRTVLMDAAEQLMLEEGYAAVTSRSVARRAGLKYQLVYYYFRTMDDLLLAVLDRRAEKGLRRQAEALASPNPLRALWEFSTAPDAAKLTMEFVALANHRQAIRSALKDYSMRFREAEITALRTALRRYDFDVDALPPEVFAVLTAGLSRVLMLEQALGVTGGHAETFDFVERQLTRLEETKSEPA</sequence>
<keyword evidence="7" id="KW-1185">Reference proteome</keyword>
<evidence type="ECO:0000256" key="2">
    <source>
        <dbReference type="ARBA" id="ARBA00023125"/>
    </source>
</evidence>
<evidence type="ECO:0000313" key="7">
    <source>
        <dbReference type="Proteomes" id="UP000540412"/>
    </source>
</evidence>
<keyword evidence="3" id="KW-0804">Transcription</keyword>
<dbReference type="GO" id="GO:0000976">
    <property type="term" value="F:transcription cis-regulatory region binding"/>
    <property type="evidence" value="ECO:0007669"/>
    <property type="project" value="TreeGrafter"/>
</dbReference>
<dbReference type="PANTHER" id="PTHR30055:SF234">
    <property type="entry name" value="HTH-TYPE TRANSCRIPTIONAL REGULATOR BETI"/>
    <property type="match status" value="1"/>
</dbReference>
<feature type="DNA-binding region" description="H-T-H motif" evidence="4">
    <location>
        <begin position="35"/>
        <end position="54"/>
    </location>
</feature>
<evidence type="ECO:0000256" key="4">
    <source>
        <dbReference type="PROSITE-ProRule" id="PRU00335"/>
    </source>
</evidence>
<dbReference type="SUPFAM" id="SSF46689">
    <property type="entry name" value="Homeodomain-like"/>
    <property type="match status" value="1"/>
</dbReference>
<dbReference type="PROSITE" id="PS50977">
    <property type="entry name" value="HTH_TETR_2"/>
    <property type="match status" value="1"/>
</dbReference>
<protein>
    <submittedName>
        <fullName evidence="6">AcrR family transcriptional regulator</fullName>
    </submittedName>
</protein>
<dbReference type="Gene3D" id="1.10.357.10">
    <property type="entry name" value="Tetracycline Repressor, domain 2"/>
    <property type="match status" value="1"/>
</dbReference>
<dbReference type="AlphaFoldDB" id="A0A7W9UJL9"/>
<organism evidence="6 7">
    <name type="scientific">Nocardia transvalensis</name>
    <dbReference type="NCBI Taxonomy" id="37333"/>
    <lineage>
        <taxon>Bacteria</taxon>
        <taxon>Bacillati</taxon>
        <taxon>Actinomycetota</taxon>
        <taxon>Actinomycetes</taxon>
        <taxon>Mycobacteriales</taxon>
        <taxon>Nocardiaceae</taxon>
        <taxon>Nocardia</taxon>
    </lineage>
</organism>
<evidence type="ECO:0000256" key="1">
    <source>
        <dbReference type="ARBA" id="ARBA00023015"/>
    </source>
</evidence>
<evidence type="ECO:0000256" key="3">
    <source>
        <dbReference type="ARBA" id="ARBA00023163"/>
    </source>
</evidence>
<evidence type="ECO:0000259" key="5">
    <source>
        <dbReference type="PROSITE" id="PS50977"/>
    </source>
</evidence>
<dbReference type="EMBL" id="JACHIT010000002">
    <property type="protein sequence ID" value="MBB5915422.1"/>
    <property type="molecule type" value="Genomic_DNA"/>
</dbReference>
<accession>A0A7W9UJL9</accession>
<dbReference type="PRINTS" id="PR00455">
    <property type="entry name" value="HTHTETR"/>
</dbReference>
<comment type="caution">
    <text evidence="6">The sequence shown here is derived from an EMBL/GenBank/DDBJ whole genome shotgun (WGS) entry which is preliminary data.</text>
</comment>
<dbReference type="Proteomes" id="UP000540412">
    <property type="component" value="Unassembled WGS sequence"/>
</dbReference>
<gene>
    <name evidence="6" type="ORF">BJY24_004334</name>
</gene>
<dbReference type="Pfam" id="PF00440">
    <property type="entry name" value="TetR_N"/>
    <property type="match status" value="1"/>
</dbReference>
<dbReference type="InterPro" id="IPR050109">
    <property type="entry name" value="HTH-type_TetR-like_transc_reg"/>
</dbReference>
<dbReference type="RefSeq" id="WP_040752613.1">
    <property type="nucleotide sequence ID" value="NZ_JACHIT010000002.1"/>
</dbReference>
<reference evidence="6 7" key="1">
    <citation type="submission" date="2020-08" db="EMBL/GenBank/DDBJ databases">
        <title>Sequencing the genomes of 1000 actinobacteria strains.</title>
        <authorList>
            <person name="Klenk H.-P."/>
        </authorList>
    </citation>
    <scope>NUCLEOTIDE SEQUENCE [LARGE SCALE GENOMIC DNA]</scope>
    <source>
        <strain evidence="6 7">DSM 43582</strain>
    </source>
</reference>
<keyword evidence="1" id="KW-0805">Transcription regulation</keyword>
<proteinExistence type="predicted"/>
<keyword evidence="2 4" id="KW-0238">DNA-binding</keyword>